<feature type="compositionally biased region" description="Basic residues" evidence="1">
    <location>
        <begin position="1"/>
        <end position="19"/>
    </location>
</feature>
<name>A0A6J4RQW7_9ACTN</name>
<dbReference type="GO" id="GO:0004674">
    <property type="term" value="F:protein serine/threonine kinase activity"/>
    <property type="evidence" value="ECO:0007669"/>
    <property type="project" value="UniProtKB-KW"/>
</dbReference>
<proteinExistence type="predicted"/>
<feature type="compositionally biased region" description="Low complexity" evidence="1">
    <location>
        <begin position="91"/>
        <end position="102"/>
    </location>
</feature>
<feature type="compositionally biased region" description="Basic and acidic residues" evidence="1">
    <location>
        <begin position="25"/>
        <end position="39"/>
    </location>
</feature>
<keyword evidence="2" id="KW-0418">Kinase</keyword>
<feature type="compositionally biased region" description="Basic and acidic residues" evidence="1">
    <location>
        <begin position="246"/>
        <end position="265"/>
    </location>
</feature>
<reference evidence="2" key="1">
    <citation type="submission" date="2020-02" db="EMBL/GenBank/DDBJ databases">
        <authorList>
            <person name="Meier V. D."/>
        </authorList>
    </citation>
    <scope>NUCLEOTIDE SEQUENCE</scope>
    <source>
        <strain evidence="2">AVDCRST_MAG30</strain>
    </source>
</reference>
<feature type="compositionally biased region" description="Basic and acidic residues" evidence="1">
    <location>
        <begin position="103"/>
        <end position="114"/>
    </location>
</feature>
<feature type="compositionally biased region" description="Basic residues" evidence="1">
    <location>
        <begin position="45"/>
        <end position="72"/>
    </location>
</feature>
<feature type="non-terminal residue" evidence="2">
    <location>
        <position position="1"/>
    </location>
</feature>
<accession>A0A6J4RQW7</accession>
<feature type="region of interest" description="Disordered" evidence="1">
    <location>
        <begin position="1"/>
        <end position="284"/>
    </location>
</feature>
<feature type="compositionally biased region" description="Basic and acidic residues" evidence="1">
    <location>
        <begin position="121"/>
        <end position="134"/>
    </location>
</feature>
<keyword evidence="2" id="KW-0808">Transferase</keyword>
<evidence type="ECO:0000256" key="1">
    <source>
        <dbReference type="SAM" id="MobiDB-lite"/>
    </source>
</evidence>
<feature type="non-terminal residue" evidence="2">
    <location>
        <position position="366"/>
    </location>
</feature>
<feature type="compositionally biased region" description="Basic and acidic residues" evidence="1">
    <location>
        <begin position="141"/>
        <end position="156"/>
    </location>
</feature>
<feature type="compositionally biased region" description="Low complexity" evidence="1">
    <location>
        <begin position="164"/>
        <end position="179"/>
    </location>
</feature>
<keyword evidence="2" id="KW-0723">Serine/threonine-protein kinase</keyword>
<feature type="compositionally biased region" description="Basic residues" evidence="1">
    <location>
        <begin position="180"/>
        <end position="189"/>
    </location>
</feature>
<sequence length="366" mass="40760">ERPHRRGGLRQGHRLRNRPIARGGGPDRRRPRPRDDGLRLARAGARPRRQRAVRHLLARRRALRDARRRGPLQRREPGRGRDEARPRGSARRPVAAARGLRVARGDRRPDDRQGPRPALSRRPDAGLRARERPRGRGGALRPDHGGGDGRPAHAPERGAPPPAAADAPAGAADRPALPGRGRRGGRRAARQGGAGEHDARHRRAARPRPAQHPRGLDRRHLGQGLRPPRRRRRAPGAAAQRGRPGLRHDVDHRDLQHRRAAEGGRRPLRRRQARRRRRHAADPLRGVRLDRGDLRRPLRPARVARGRGLDPRRRRRGPLAARALPARDERDALPLLPRVDHEAPARGAEGRDPGPHALRAQAGGAV</sequence>
<dbReference type="EMBL" id="CADCVS010000118">
    <property type="protein sequence ID" value="CAA9479620.1"/>
    <property type="molecule type" value="Genomic_DNA"/>
</dbReference>
<dbReference type="AlphaFoldDB" id="A0A6J4RQW7"/>
<feature type="compositionally biased region" description="Basic and acidic residues" evidence="1">
    <location>
        <begin position="325"/>
        <end position="354"/>
    </location>
</feature>
<feature type="compositionally biased region" description="Basic residues" evidence="1">
    <location>
        <begin position="266"/>
        <end position="279"/>
    </location>
</feature>
<feature type="compositionally biased region" description="Basic and acidic residues" evidence="1">
    <location>
        <begin position="73"/>
        <end position="86"/>
    </location>
</feature>
<protein>
    <submittedName>
        <fullName evidence="2">Serine/threonine protein kinase PrkC, regulator of stationary phase</fullName>
    </submittedName>
</protein>
<evidence type="ECO:0000313" key="2">
    <source>
        <dbReference type="EMBL" id="CAA9479620.1"/>
    </source>
</evidence>
<organism evidence="2">
    <name type="scientific">uncultured Solirubrobacteraceae bacterium</name>
    <dbReference type="NCBI Taxonomy" id="1162706"/>
    <lineage>
        <taxon>Bacteria</taxon>
        <taxon>Bacillati</taxon>
        <taxon>Actinomycetota</taxon>
        <taxon>Thermoleophilia</taxon>
        <taxon>Solirubrobacterales</taxon>
        <taxon>Solirubrobacteraceae</taxon>
        <taxon>environmental samples</taxon>
    </lineage>
</organism>
<feature type="compositionally biased region" description="Basic residues" evidence="1">
    <location>
        <begin position="200"/>
        <end position="211"/>
    </location>
</feature>
<gene>
    <name evidence="2" type="ORF">AVDCRST_MAG30-716</name>
</gene>
<feature type="region of interest" description="Disordered" evidence="1">
    <location>
        <begin position="303"/>
        <end position="366"/>
    </location>
</feature>